<feature type="transmembrane region" description="Helical" evidence="8">
    <location>
        <begin position="197"/>
        <end position="214"/>
    </location>
</feature>
<keyword evidence="5 8" id="KW-0812">Transmembrane</keyword>
<dbReference type="GO" id="GO:0005886">
    <property type="term" value="C:plasma membrane"/>
    <property type="evidence" value="ECO:0007669"/>
    <property type="project" value="UniProtKB-SubCell"/>
</dbReference>
<dbReference type="Gene3D" id="1.20.1530.20">
    <property type="match status" value="2"/>
</dbReference>
<comment type="subcellular location">
    <subcellularLocation>
        <location evidence="1">Cell membrane</location>
        <topology evidence="1">Multi-pass membrane protein</topology>
    </subcellularLocation>
</comment>
<dbReference type="AlphaFoldDB" id="A0A0D8J8Y3"/>
<feature type="transmembrane region" description="Helical" evidence="8">
    <location>
        <begin position="68"/>
        <end position="87"/>
    </location>
</feature>
<feature type="transmembrane region" description="Helical" evidence="8">
    <location>
        <begin position="169"/>
        <end position="191"/>
    </location>
</feature>
<evidence type="ECO:0000256" key="1">
    <source>
        <dbReference type="ARBA" id="ARBA00004651"/>
    </source>
</evidence>
<feature type="transmembrane region" description="Helical" evidence="8">
    <location>
        <begin position="125"/>
        <end position="148"/>
    </location>
</feature>
<dbReference type="Proteomes" id="UP000032544">
    <property type="component" value="Unassembled WGS sequence"/>
</dbReference>
<evidence type="ECO:0000256" key="2">
    <source>
        <dbReference type="ARBA" id="ARBA00010145"/>
    </source>
</evidence>
<dbReference type="EMBL" id="JRHC01000003">
    <property type="protein sequence ID" value="KJF43357.1"/>
    <property type="molecule type" value="Genomic_DNA"/>
</dbReference>
<accession>A0A0D8J8Y3</accession>
<keyword evidence="4" id="KW-1003">Cell membrane</keyword>
<dbReference type="STRING" id="1544798.LH29_14050"/>
<gene>
    <name evidence="9" type="ORF">LH29_14050</name>
</gene>
<protein>
    <recommendedName>
        <fullName evidence="11">Transporter</fullName>
    </recommendedName>
</protein>
<evidence type="ECO:0000256" key="4">
    <source>
        <dbReference type="ARBA" id="ARBA00022475"/>
    </source>
</evidence>
<keyword evidence="7 8" id="KW-0472">Membrane</keyword>
<keyword evidence="6 8" id="KW-1133">Transmembrane helix</keyword>
<sequence length="309" mass="34054">MAHFLLALKTVAPLFLVIFTGTLFSRTKAAHGPWVDVLNKYALWIGFPALVVASLMHLDPQGESYTQLILINSVYIATCMLLAFPIARIFKFSKRLRSSLFLILSFGNVAYLGIPVLRSSFGDDILPVAAVLSAVYVFWLLTLGVILIESTGEESIRPKKLMLSLVKNPLLISVFVGVTIVLFQIKVPTFIDKTVSLFAESVTAIVLFSLGIFLGQNKIGVPREWIRVFGFVIVTMIILPLLLQFSIRTAGLNDLQFKATIIDSAMPLGLTPYALAVQYKLETKLVARIVVLGTLLSVIIIPLWIAFLG</sequence>
<name>A0A0D8J8Y3_9BACT</name>
<feature type="transmembrane region" description="Helical" evidence="8">
    <location>
        <begin position="99"/>
        <end position="119"/>
    </location>
</feature>
<dbReference type="OrthoDB" id="1117134at2"/>
<evidence type="ECO:0000256" key="8">
    <source>
        <dbReference type="SAM" id="Phobius"/>
    </source>
</evidence>
<dbReference type="PANTHER" id="PTHR36838">
    <property type="entry name" value="AUXIN EFFLUX CARRIER FAMILY PROTEIN"/>
    <property type="match status" value="1"/>
</dbReference>
<reference evidence="9 10" key="1">
    <citation type="submission" date="2014-09" db="EMBL/GenBank/DDBJ databases">
        <title>Draft Genome Sequence of Draconibacterium sp. JN14CK-3.</title>
        <authorList>
            <person name="Dong C."/>
            <person name="Lai Q."/>
            <person name="Shao Z."/>
        </authorList>
    </citation>
    <scope>NUCLEOTIDE SEQUENCE [LARGE SCALE GENOMIC DNA]</scope>
    <source>
        <strain evidence="9 10">JN14CK-3</strain>
    </source>
</reference>
<dbReference type="InterPro" id="IPR038770">
    <property type="entry name" value="Na+/solute_symporter_sf"/>
</dbReference>
<dbReference type="RefSeq" id="WP_045030634.1">
    <property type="nucleotide sequence ID" value="NZ_JRHC01000003.1"/>
</dbReference>
<dbReference type="PANTHER" id="PTHR36838:SF3">
    <property type="entry name" value="TRANSPORTER AUXIN EFFLUX CARRIER EC FAMILY"/>
    <property type="match status" value="1"/>
</dbReference>
<evidence type="ECO:0000256" key="5">
    <source>
        <dbReference type="ARBA" id="ARBA00022692"/>
    </source>
</evidence>
<dbReference type="InterPro" id="IPR004776">
    <property type="entry name" value="Mem_transp_PIN-like"/>
</dbReference>
<evidence type="ECO:0000256" key="7">
    <source>
        <dbReference type="ARBA" id="ARBA00023136"/>
    </source>
</evidence>
<comment type="caution">
    <text evidence="9">The sequence shown here is derived from an EMBL/GenBank/DDBJ whole genome shotgun (WGS) entry which is preliminary data.</text>
</comment>
<comment type="similarity">
    <text evidence="2">Belongs to the auxin efflux carrier (TC 2.A.69) family.</text>
</comment>
<feature type="transmembrane region" description="Helical" evidence="8">
    <location>
        <begin position="6"/>
        <end position="25"/>
    </location>
</feature>
<feature type="transmembrane region" description="Helical" evidence="8">
    <location>
        <begin position="289"/>
        <end position="307"/>
    </location>
</feature>
<dbReference type="GO" id="GO:0055085">
    <property type="term" value="P:transmembrane transport"/>
    <property type="evidence" value="ECO:0007669"/>
    <property type="project" value="InterPro"/>
</dbReference>
<feature type="transmembrane region" description="Helical" evidence="8">
    <location>
        <begin position="37"/>
        <end position="56"/>
    </location>
</feature>
<feature type="transmembrane region" description="Helical" evidence="8">
    <location>
        <begin position="226"/>
        <end position="247"/>
    </location>
</feature>
<evidence type="ECO:0000256" key="3">
    <source>
        <dbReference type="ARBA" id="ARBA00022448"/>
    </source>
</evidence>
<evidence type="ECO:0000313" key="10">
    <source>
        <dbReference type="Proteomes" id="UP000032544"/>
    </source>
</evidence>
<evidence type="ECO:0000256" key="6">
    <source>
        <dbReference type="ARBA" id="ARBA00022989"/>
    </source>
</evidence>
<dbReference type="Pfam" id="PF03547">
    <property type="entry name" value="Mem_trans"/>
    <property type="match status" value="1"/>
</dbReference>
<evidence type="ECO:0000313" key="9">
    <source>
        <dbReference type="EMBL" id="KJF43357.1"/>
    </source>
</evidence>
<evidence type="ECO:0008006" key="11">
    <source>
        <dbReference type="Google" id="ProtNLM"/>
    </source>
</evidence>
<organism evidence="9 10">
    <name type="scientific">Draconibacterium sediminis</name>
    <dbReference type="NCBI Taxonomy" id="1544798"/>
    <lineage>
        <taxon>Bacteria</taxon>
        <taxon>Pseudomonadati</taxon>
        <taxon>Bacteroidota</taxon>
        <taxon>Bacteroidia</taxon>
        <taxon>Marinilabiliales</taxon>
        <taxon>Prolixibacteraceae</taxon>
        <taxon>Draconibacterium</taxon>
    </lineage>
</organism>
<keyword evidence="3" id="KW-0813">Transport</keyword>
<keyword evidence="10" id="KW-1185">Reference proteome</keyword>
<proteinExistence type="inferred from homology"/>